<dbReference type="PANTHER" id="PTHR42983:SF1">
    <property type="entry name" value="IRON-MOLYBDENUM PROTEIN"/>
    <property type="match status" value="1"/>
</dbReference>
<dbReference type="Pfam" id="PF02579">
    <property type="entry name" value="Nitro_FeMo-Co"/>
    <property type="match status" value="1"/>
</dbReference>
<dbReference type="PANTHER" id="PTHR42983">
    <property type="entry name" value="DINITROGENASE IRON-MOLYBDENUM COFACTOR PROTEIN-RELATED"/>
    <property type="match status" value="1"/>
</dbReference>
<evidence type="ECO:0000313" key="3">
    <source>
        <dbReference type="Proteomes" id="UP000267654"/>
    </source>
</evidence>
<sequence length="118" mass="12706">MIRKIAIASEDHMGLNSKVSAHFGRCPYYTLVEVENGEIKKVSNVENPYYVSHGQPGDAPNFIKQQGADVIIAGGMGPRAIQFFNELGIEAVTGAIGRVADVVNSYIKGNLKGTKSCH</sequence>
<reference evidence="2 3" key="1">
    <citation type="submission" date="2018-06" db="EMBL/GenBank/DDBJ databases">
        <title>Extensive metabolic versatility and redundancy in microbially diverse, dynamic hydrothermal sediments.</title>
        <authorList>
            <person name="Dombrowski N."/>
            <person name="Teske A."/>
            <person name="Baker B.J."/>
        </authorList>
    </citation>
    <scope>NUCLEOTIDE SEQUENCE [LARGE SCALE GENOMIC DNA]</scope>
    <source>
        <strain evidence="2">B19_G9</strain>
    </source>
</reference>
<comment type="caution">
    <text evidence="2">The sequence shown here is derived from an EMBL/GenBank/DDBJ whole genome shotgun (WGS) entry which is preliminary data.</text>
</comment>
<organism evidence="2 3">
    <name type="scientific">Aerophobetes bacterium</name>
    <dbReference type="NCBI Taxonomy" id="2030807"/>
    <lineage>
        <taxon>Bacteria</taxon>
        <taxon>Candidatus Aerophobota</taxon>
    </lineage>
</organism>
<dbReference type="CDD" id="cd00851">
    <property type="entry name" value="MTH1175"/>
    <property type="match status" value="1"/>
</dbReference>
<feature type="domain" description="Dinitrogenase iron-molybdenum cofactor biosynthesis" evidence="1">
    <location>
        <begin position="16"/>
        <end position="108"/>
    </location>
</feature>
<evidence type="ECO:0000313" key="2">
    <source>
        <dbReference type="EMBL" id="RLE12657.1"/>
    </source>
</evidence>
<evidence type="ECO:0000259" key="1">
    <source>
        <dbReference type="Pfam" id="PF02579"/>
    </source>
</evidence>
<dbReference type="SUPFAM" id="SSF53146">
    <property type="entry name" value="Nitrogenase accessory factor-like"/>
    <property type="match status" value="1"/>
</dbReference>
<protein>
    <submittedName>
        <fullName evidence="2">Dinitrogenase iron-molybdenum cofactor</fullName>
    </submittedName>
</protein>
<dbReference type="Proteomes" id="UP000267654">
    <property type="component" value="Unassembled WGS sequence"/>
</dbReference>
<name>A0A662DDR0_UNCAE</name>
<dbReference type="InterPro" id="IPR033913">
    <property type="entry name" value="MTH1175_dom"/>
</dbReference>
<dbReference type="InterPro" id="IPR036105">
    <property type="entry name" value="DiNase_FeMo-co_biosyn_sf"/>
</dbReference>
<dbReference type="AlphaFoldDB" id="A0A662DDR0"/>
<dbReference type="EMBL" id="QMQB01000142">
    <property type="protein sequence ID" value="RLE12657.1"/>
    <property type="molecule type" value="Genomic_DNA"/>
</dbReference>
<dbReference type="InterPro" id="IPR003731">
    <property type="entry name" value="Di-Nase_FeMo-co_biosynth"/>
</dbReference>
<gene>
    <name evidence="2" type="ORF">DRI96_04190</name>
</gene>
<proteinExistence type="predicted"/>
<dbReference type="Gene3D" id="3.30.420.130">
    <property type="entry name" value="Dinitrogenase iron-molybdenum cofactor biosynthesis domain"/>
    <property type="match status" value="1"/>
</dbReference>
<accession>A0A662DDR0</accession>